<keyword evidence="1" id="KW-1133">Transmembrane helix</keyword>
<protein>
    <submittedName>
        <fullName evidence="2">Uncharacterized protein</fullName>
    </submittedName>
</protein>
<evidence type="ECO:0000256" key="1">
    <source>
        <dbReference type="SAM" id="Phobius"/>
    </source>
</evidence>
<dbReference type="EMBL" id="CP115922">
    <property type="protein sequence ID" value="XCD19238.1"/>
    <property type="molecule type" value="Genomic_DNA"/>
</dbReference>
<gene>
    <name evidence="2" type="ORF">PG915_24070</name>
</gene>
<dbReference type="RefSeq" id="WP_353500356.1">
    <property type="nucleotide sequence ID" value="NZ_CP115922.1"/>
</dbReference>
<keyword evidence="1" id="KW-0472">Membrane</keyword>
<evidence type="ECO:0000313" key="2">
    <source>
        <dbReference type="EMBL" id="XCD19238.1"/>
    </source>
</evidence>
<feature type="transmembrane region" description="Helical" evidence="1">
    <location>
        <begin position="5"/>
        <end position="23"/>
    </location>
</feature>
<reference evidence="2" key="1">
    <citation type="submission" date="2023-01" db="EMBL/GenBank/DDBJ databases">
        <title>Vibrio sp. CB1-14 genome sequencing.</title>
        <authorList>
            <person name="Otstavnykh N."/>
            <person name="Isaeva M."/>
            <person name="Meleshko D."/>
        </authorList>
    </citation>
    <scope>NUCLEOTIDE SEQUENCE</scope>
    <source>
        <strain evidence="2">CB1-14</strain>
        <plasmid evidence="2">p1</plasmid>
    </source>
</reference>
<name>A0AAU8BRG9_9VIBR</name>
<dbReference type="KEGG" id="vck:PG915_24070"/>
<geneLocation type="plasmid" evidence="2">
    <name>p1</name>
</geneLocation>
<organism evidence="2">
    <name type="scientific">Vibrio chaetopteri</name>
    <dbReference type="NCBI Taxonomy" id="3016528"/>
    <lineage>
        <taxon>Bacteria</taxon>
        <taxon>Pseudomonadati</taxon>
        <taxon>Pseudomonadota</taxon>
        <taxon>Gammaproteobacteria</taxon>
        <taxon>Vibrionales</taxon>
        <taxon>Vibrionaceae</taxon>
        <taxon>Vibrio</taxon>
    </lineage>
</organism>
<accession>A0AAU8BRG9</accession>
<dbReference type="AlphaFoldDB" id="A0AAU8BRG9"/>
<keyword evidence="2" id="KW-0614">Plasmid</keyword>
<proteinExistence type="predicted"/>
<keyword evidence="1" id="KW-0812">Transmembrane</keyword>
<sequence>MIWTAIEHVIFVGVFLYAVYLLWGASYTGWIWLLVLAILAYSHMVPTHYRDISKQEYAFLLSYVERAPFHPSSRTIIAKIKDGKIVSRRIFIETISDLSSYIKLKELAEEHPYFAIDSGLAAYIDSGDYELDDEDEYLSEFKRYQNRLWLKENAL</sequence>